<evidence type="ECO:0000259" key="4">
    <source>
        <dbReference type="SMART" id="SM00854"/>
    </source>
</evidence>
<reference evidence="5 6" key="1">
    <citation type="submission" date="2018-11" db="EMBL/GenBank/DDBJ databases">
        <title>Whole genome sequence of Streptomyces paromomycinus NBRC 15454(T).</title>
        <authorList>
            <person name="Komaki H."/>
            <person name="Tamura T."/>
        </authorList>
    </citation>
    <scope>NUCLEOTIDE SEQUENCE [LARGE SCALE GENOMIC DNA]</scope>
    <source>
        <strain evidence="5 6">NBRC 15454</strain>
    </source>
</reference>
<evidence type="ECO:0000256" key="1">
    <source>
        <dbReference type="ARBA" id="ARBA00005662"/>
    </source>
</evidence>
<organism evidence="5 6">
    <name type="scientific">Streptomyces paromomycinus</name>
    <name type="common">Streptomyces rimosus subsp. paromomycinus</name>
    <dbReference type="NCBI Taxonomy" id="92743"/>
    <lineage>
        <taxon>Bacteria</taxon>
        <taxon>Bacillati</taxon>
        <taxon>Actinomycetota</taxon>
        <taxon>Actinomycetes</taxon>
        <taxon>Kitasatosporales</taxon>
        <taxon>Streptomycetaceae</taxon>
        <taxon>Streptomyces</taxon>
    </lineage>
</organism>
<sequence length="396" mass="41671">MREGMNQYRPYGAALLLISLAMGCAAQQGSGRPARPAAEPGDRASAAATAAPQHSGHRASRGFTLAASGDVIASYPSVLETARQDAGGGGYDYRPILAGVKPVIEGADLAICHLETPFGPDGGPFTGYPAFKAPPQVADALKATGYDSCSTASNHTLDDGAEGVRRTLDRLDRAGIKHTGSARDAAEARRPALLKAPGGARVAQLSYTYGTNGVPQPQGKPWTVGVIDAGKVVADARAARRAGADVVVVSPHWGTEYQTEPDEQQLKVAKALTESKTGGRPDIDLVVGTHAHTPQPYEKLNGTWVVYGMGDQIAGIMERPRGNWGSIARFRFEPPAKDGERWRVTKAEYIPQLSAHGPPLRMVNLAATGDRPDVREGIREAVLSRGAEGAGLTMGR</sequence>
<dbReference type="CDD" id="cd07381">
    <property type="entry name" value="MPP_CapA"/>
    <property type="match status" value="1"/>
</dbReference>
<feature type="chain" id="PRO_5039191284" evidence="3">
    <location>
        <begin position="27"/>
        <end position="396"/>
    </location>
</feature>
<evidence type="ECO:0000256" key="3">
    <source>
        <dbReference type="SAM" id="SignalP"/>
    </source>
</evidence>
<feature type="signal peptide" evidence="3">
    <location>
        <begin position="1"/>
        <end position="26"/>
    </location>
</feature>
<dbReference type="AlphaFoldDB" id="A0A401VW63"/>
<proteinExistence type="inferred from homology"/>
<dbReference type="SMART" id="SM00854">
    <property type="entry name" value="PGA_cap"/>
    <property type="match status" value="1"/>
</dbReference>
<evidence type="ECO:0000256" key="2">
    <source>
        <dbReference type="SAM" id="MobiDB-lite"/>
    </source>
</evidence>
<gene>
    <name evidence="5" type="ORF">GKJPGBOP_00939</name>
</gene>
<evidence type="ECO:0000313" key="5">
    <source>
        <dbReference type="EMBL" id="GCD41286.1"/>
    </source>
</evidence>
<comment type="caution">
    <text evidence="5">The sequence shown here is derived from an EMBL/GenBank/DDBJ whole genome shotgun (WGS) entry which is preliminary data.</text>
</comment>
<dbReference type="Pfam" id="PF09587">
    <property type="entry name" value="PGA_cap"/>
    <property type="match status" value="1"/>
</dbReference>
<dbReference type="EMBL" id="BHZD01000001">
    <property type="protein sequence ID" value="GCD41286.1"/>
    <property type="molecule type" value="Genomic_DNA"/>
</dbReference>
<accession>A0A401VW63</accession>
<dbReference type="PANTHER" id="PTHR33393:SF13">
    <property type="entry name" value="PGA BIOSYNTHESIS PROTEIN CAPA"/>
    <property type="match status" value="1"/>
</dbReference>
<dbReference type="Gene3D" id="3.60.21.10">
    <property type="match status" value="1"/>
</dbReference>
<dbReference type="PANTHER" id="PTHR33393">
    <property type="entry name" value="POLYGLUTAMINE SYNTHESIS ACCESSORY PROTEIN RV0574C-RELATED"/>
    <property type="match status" value="1"/>
</dbReference>
<dbReference type="SUPFAM" id="SSF56300">
    <property type="entry name" value="Metallo-dependent phosphatases"/>
    <property type="match status" value="1"/>
</dbReference>
<dbReference type="InterPro" id="IPR052169">
    <property type="entry name" value="CW_Biosynth-Accessory"/>
</dbReference>
<feature type="domain" description="Capsule synthesis protein CapA" evidence="4">
    <location>
        <begin position="64"/>
        <end position="316"/>
    </location>
</feature>
<name>A0A401VW63_STREY</name>
<keyword evidence="5" id="KW-0449">Lipoprotein</keyword>
<comment type="similarity">
    <text evidence="1">Belongs to the CapA family.</text>
</comment>
<feature type="region of interest" description="Disordered" evidence="2">
    <location>
        <begin position="29"/>
        <end position="60"/>
    </location>
</feature>
<protein>
    <submittedName>
        <fullName evidence="5">Lipoprotein</fullName>
    </submittedName>
</protein>
<dbReference type="PROSITE" id="PS51257">
    <property type="entry name" value="PROKAR_LIPOPROTEIN"/>
    <property type="match status" value="1"/>
</dbReference>
<keyword evidence="3" id="KW-0732">Signal</keyword>
<dbReference type="InterPro" id="IPR029052">
    <property type="entry name" value="Metallo-depent_PP-like"/>
</dbReference>
<evidence type="ECO:0000313" key="6">
    <source>
        <dbReference type="Proteomes" id="UP000286746"/>
    </source>
</evidence>
<keyword evidence="6" id="KW-1185">Reference proteome</keyword>
<dbReference type="InterPro" id="IPR019079">
    <property type="entry name" value="Capsule_synth_CapA"/>
</dbReference>
<dbReference type="Proteomes" id="UP000286746">
    <property type="component" value="Unassembled WGS sequence"/>
</dbReference>